<evidence type="ECO:0008006" key="4">
    <source>
        <dbReference type="Google" id="ProtNLM"/>
    </source>
</evidence>
<dbReference type="Pfam" id="PF13155">
    <property type="entry name" value="Toprim_2"/>
    <property type="match status" value="1"/>
</dbReference>
<comment type="caution">
    <text evidence="2">The sequence shown here is derived from an EMBL/GenBank/DDBJ whole genome shotgun (WGS) entry which is preliminary data.</text>
</comment>
<protein>
    <recommendedName>
        <fullName evidence="4">Toprim domain-containing protein</fullName>
    </recommendedName>
</protein>
<gene>
    <name evidence="2" type="ORF">F5984_23820</name>
</gene>
<evidence type="ECO:0000313" key="3">
    <source>
        <dbReference type="Proteomes" id="UP000488299"/>
    </source>
</evidence>
<organism evidence="2 3">
    <name type="scientific">Rudanella paleaurantiibacter</name>
    <dbReference type="NCBI Taxonomy" id="2614655"/>
    <lineage>
        <taxon>Bacteria</taxon>
        <taxon>Pseudomonadati</taxon>
        <taxon>Bacteroidota</taxon>
        <taxon>Cytophagia</taxon>
        <taxon>Cytophagales</taxon>
        <taxon>Cytophagaceae</taxon>
        <taxon>Rudanella</taxon>
    </lineage>
</organism>
<accession>A0A7J5TT05</accession>
<dbReference type="Gene3D" id="3.40.1360.10">
    <property type="match status" value="1"/>
</dbReference>
<name>A0A7J5TT05_9BACT</name>
<dbReference type="Proteomes" id="UP000488299">
    <property type="component" value="Unassembled WGS sequence"/>
</dbReference>
<keyword evidence="3" id="KW-1185">Reference proteome</keyword>
<dbReference type="CDD" id="cd00188">
    <property type="entry name" value="TOPRIM"/>
    <property type="match status" value="1"/>
</dbReference>
<dbReference type="RefSeq" id="WP_152126732.1">
    <property type="nucleotide sequence ID" value="NZ_WELI01000014.1"/>
</dbReference>
<dbReference type="AlphaFoldDB" id="A0A7J5TT05"/>
<reference evidence="2 3" key="1">
    <citation type="submission" date="2019-10" db="EMBL/GenBank/DDBJ databases">
        <title>Rudanella paleaurantiibacter sp. nov., isolated from sludge.</title>
        <authorList>
            <person name="Xu S.Q."/>
        </authorList>
    </citation>
    <scope>NUCLEOTIDE SEQUENCE [LARGE SCALE GENOMIC DNA]</scope>
    <source>
        <strain evidence="2 3">HX-22-17</strain>
    </source>
</reference>
<evidence type="ECO:0000256" key="1">
    <source>
        <dbReference type="SAM" id="MobiDB-lite"/>
    </source>
</evidence>
<feature type="region of interest" description="Disordered" evidence="1">
    <location>
        <begin position="413"/>
        <end position="451"/>
    </location>
</feature>
<evidence type="ECO:0000313" key="2">
    <source>
        <dbReference type="EMBL" id="KAB7726659.1"/>
    </source>
</evidence>
<proteinExistence type="predicted"/>
<dbReference type="EMBL" id="WELI01000014">
    <property type="protein sequence ID" value="KAB7726659.1"/>
    <property type="molecule type" value="Genomic_DNA"/>
</dbReference>
<sequence>MQHTHGNAHRSLDDYRREIDLVSFLEQEGFRVKTSKGSRHSKWVTMEEPDSGRCLIVSRKQSGEYRYYNPSDDFDKGTIIDFVAGKKHYDLSTKKGWREVADYLNDYLGRPTHHLHTVQQQPSEEVKRNRAVTQYFELEPLRDTRYLESRGILPETLSSFPFGQRIFNQTFTNEEKTFRVTNTVFPLENENGMLGLVVRNDGYNKIRGSKEDGVWVSNIDPTRPPKEVFICESPIDALSYHQLCPPAQPHERMYISLAGTPSHTQPLTVQRLVSRLRPERIVLGNDNDPMGIYYNTLWLAQLNPARTPVGVGPVGRVLASERKCTVLFDGLPTGTPQTEAYIRYWQQGVAILNKGYEANDQRAKLEVVGGGPSAITQLRLDLPKQRPFLIRLEKMMADFRGLTQVVGIKRPMEKDWNDQLKQSQQESLKAMQKPPVSPKPEGENQRTFPRR</sequence>